<dbReference type="OrthoDB" id="1447653at2"/>
<keyword evidence="5" id="KW-1185">Reference proteome</keyword>
<proteinExistence type="predicted"/>
<comment type="caution">
    <text evidence="4">The sequence shown here is derived from an EMBL/GenBank/DDBJ whole genome shotgun (WGS) entry which is preliminary data.</text>
</comment>
<evidence type="ECO:0000256" key="1">
    <source>
        <dbReference type="ARBA" id="ARBA00022729"/>
    </source>
</evidence>
<feature type="chain" id="PRO_5018228097" evidence="2">
    <location>
        <begin position="28"/>
        <end position="282"/>
    </location>
</feature>
<keyword evidence="1 2" id="KW-0732">Signal</keyword>
<evidence type="ECO:0000313" key="4">
    <source>
        <dbReference type="EMBL" id="RPD96195.1"/>
    </source>
</evidence>
<dbReference type="AlphaFoldDB" id="A0A3N4NKY6"/>
<gene>
    <name evidence="4" type="ORF">EGM88_10530</name>
</gene>
<dbReference type="Proteomes" id="UP000270856">
    <property type="component" value="Unassembled WGS sequence"/>
</dbReference>
<protein>
    <submittedName>
        <fullName evidence="4">T9SS C-terminal target domain-containing protein</fullName>
    </submittedName>
</protein>
<name>A0A3N4NKY6_9FLAO</name>
<dbReference type="Pfam" id="PF18962">
    <property type="entry name" value="Por_Secre_tail"/>
    <property type="match status" value="1"/>
</dbReference>
<reference evidence="4 5" key="1">
    <citation type="submission" date="2018-11" db="EMBL/GenBank/DDBJ databases">
        <title>Aureibaculum marinum gen. nov., sp. nov., a member of the family Flavobacteriaceae isolated from the Bohai Sea.</title>
        <authorList>
            <person name="Ji X."/>
        </authorList>
    </citation>
    <scope>NUCLEOTIDE SEQUENCE [LARGE SCALE GENOMIC DNA]</scope>
    <source>
        <strain evidence="4 5">BH-SD17</strain>
    </source>
</reference>
<evidence type="ECO:0000313" key="5">
    <source>
        <dbReference type="Proteomes" id="UP000270856"/>
    </source>
</evidence>
<dbReference type="NCBIfam" id="TIGR04183">
    <property type="entry name" value="Por_Secre_tail"/>
    <property type="match status" value="1"/>
</dbReference>
<accession>A0A3N4NKY6</accession>
<feature type="domain" description="Secretion system C-terminal sorting" evidence="3">
    <location>
        <begin position="212"/>
        <end position="278"/>
    </location>
</feature>
<dbReference type="InterPro" id="IPR026444">
    <property type="entry name" value="Secre_tail"/>
</dbReference>
<organism evidence="4 5">
    <name type="scientific">Aureibaculum marinum</name>
    <dbReference type="NCBI Taxonomy" id="2487930"/>
    <lineage>
        <taxon>Bacteria</taxon>
        <taxon>Pseudomonadati</taxon>
        <taxon>Bacteroidota</taxon>
        <taxon>Flavobacteriia</taxon>
        <taxon>Flavobacteriales</taxon>
        <taxon>Flavobacteriaceae</taxon>
        <taxon>Aureibaculum</taxon>
    </lineage>
</organism>
<sequence>MLIQKVKKMKKLSFIYMLVCVGFMANAQLQHEDFNAASIPEGWSTTNSASGHSWTFGYKNDLRGSGINNPASFQSGGVVFNDYSSGYFNHNVLTLTSPSINLEEKNIVEAFVEVTYNLRSFASDGVFKINVWDGTAWQNVLTTSENSGAKDSGEHTDAVFDVTEFINSDFKVQFVYDDENSLTWGVGIDNYKLTGVEGSKVAGLENIGFKYYPNPVVDGELTLQSSEEISSVNVYNSIGQRIMYKESLNLESKLNMSHLASGAYVVKVNIGDNVGVFKVIKQ</sequence>
<evidence type="ECO:0000259" key="3">
    <source>
        <dbReference type="Pfam" id="PF18962"/>
    </source>
</evidence>
<feature type="signal peptide" evidence="2">
    <location>
        <begin position="1"/>
        <end position="27"/>
    </location>
</feature>
<dbReference type="EMBL" id="RPFJ01000012">
    <property type="protein sequence ID" value="RPD96195.1"/>
    <property type="molecule type" value="Genomic_DNA"/>
</dbReference>
<evidence type="ECO:0000256" key="2">
    <source>
        <dbReference type="SAM" id="SignalP"/>
    </source>
</evidence>